<keyword evidence="2 7" id="KW-0132">Cell division</keyword>
<feature type="domain" description="Mur ligase central" evidence="11">
    <location>
        <begin position="109"/>
        <end position="311"/>
    </location>
</feature>
<comment type="similarity">
    <text evidence="1 7">Belongs to the MurCDEF family. MurE subfamily.</text>
</comment>
<keyword evidence="7" id="KW-0067">ATP-binding</keyword>
<evidence type="ECO:0000259" key="10">
    <source>
        <dbReference type="Pfam" id="PF02875"/>
    </source>
</evidence>
<evidence type="ECO:0000259" key="11">
    <source>
        <dbReference type="Pfam" id="PF08245"/>
    </source>
</evidence>
<evidence type="ECO:0000256" key="4">
    <source>
        <dbReference type="ARBA" id="ARBA00022984"/>
    </source>
</evidence>
<evidence type="ECO:0000256" key="7">
    <source>
        <dbReference type="HAMAP-Rule" id="MF_00208"/>
    </source>
</evidence>
<feature type="binding site" evidence="7">
    <location>
        <begin position="111"/>
        <end position="117"/>
    </location>
    <ligand>
        <name>ATP</name>
        <dbReference type="ChEBI" id="CHEBI:30616"/>
    </ligand>
</feature>
<feature type="binding site" evidence="7">
    <location>
        <begin position="408"/>
        <end position="411"/>
    </location>
    <ligand>
        <name>meso-2,6-diaminopimelate</name>
        <dbReference type="ChEBI" id="CHEBI:57791"/>
    </ligand>
</feature>
<dbReference type="SUPFAM" id="SSF53623">
    <property type="entry name" value="MurD-like peptide ligases, catalytic domain"/>
    <property type="match status" value="1"/>
</dbReference>
<comment type="pathway">
    <text evidence="7 8">Cell wall biogenesis; peptidoglycan biosynthesis.</text>
</comment>
<feature type="short sequence motif" description="Meso-diaminopimelate recognition motif" evidence="7">
    <location>
        <begin position="408"/>
        <end position="411"/>
    </location>
</feature>
<dbReference type="Pfam" id="PF01225">
    <property type="entry name" value="Mur_ligase"/>
    <property type="match status" value="1"/>
</dbReference>
<dbReference type="NCBIfam" id="TIGR01085">
    <property type="entry name" value="murE"/>
    <property type="match status" value="1"/>
</dbReference>
<feature type="binding site" evidence="7">
    <location>
        <position position="30"/>
    </location>
    <ligand>
        <name>UDP-N-acetyl-alpha-D-muramoyl-L-alanyl-D-glutamate</name>
        <dbReference type="ChEBI" id="CHEBI:83900"/>
    </ligand>
</feature>
<evidence type="ECO:0000256" key="6">
    <source>
        <dbReference type="ARBA" id="ARBA00023316"/>
    </source>
</evidence>
<dbReference type="InterPro" id="IPR004101">
    <property type="entry name" value="Mur_ligase_C"/>
</dbReference>
<feature type="binding site" evidence="7">
    <location>
        <position position="460"/>
    </location>
    <ligand>
        <name>meso-2,6-diaminopimelate</name>
        <dbReference type="ChEBI" id="CHEBI:57791"/>
    </ligand>
</feature>
<comment type="caution">
    <text evidence="7">Lacks conserved residue(s) required for the propagation of feature annotation.</text>
</comment>
<evidence type="ECO:0000256" key="8">
    <source>
        <dbReference type="RuleBase" id="RU004135"/>
    </source>
</evidence>
<dbReference type="Gene3D" id="3.40.1390.10">
    <property type="entry name" value="MurE/MurF, N-terminal domain"/>
    <property type="match status" value="1"/>
</dbReference>
<protein>
    <recommendedName>
        <fullName evidence="7">UDP-N-acetylmuramoyl-L-alanyl-D-glutamate--2,6-diaminopimelate ligase</fullName>
        <ecNumber evidence="7">6.3.2.13</ecNumber>
    </recommendedName>
    <alternativeName>
        <fullName evidence="7">Meso-A2pm-adding enzyme</fullName>
    </alternativeName>
    <alternativeName>
        <fullName evidence="7">Meso-diaminopimelate-adding enzyme</fullName>
    </alternativeName>
    <alternativeName>
        <fullName evidence="7">UDP-MurNAc-L-Ala-D-Glu:meso-diaminopimelate ligase</fullName>
    </alternativeName>
    <alternativeName>
        <fullName evidence="7">UDP-MurNAc-tripeptide synthetase</fullName>
    </alternativeName>
    <alternativeName>
        <fullName evidence="7">UDP-N-acetylmuramyl-tripeptide synthetase</fullName>
    </alternativeName>
</protein>
<keyword evidence="7 12" id="KW-0436">Ligase</keyword>
<keyword evidence="13" id="KW-1185">Reference proteome</keyword>
<dbReference type="PANTHER" id="PTHR23135">
    <property type="entry name" value="MUR LIGASE FAMILY MEMBER"/>
    <property type="match status" value="1"/>
</dbReference>
<dbReference type="EC" id="6.3.2.13" evidence="7"/>
<evidence type="ECO:0000313" key="13">
    <source>
        <dbReference type="Proteomes" id="UP001215503"/>
    </source>
</evidence>
<evidence type="ECO:0000313" key="12">
    <source>
        <dbReference type="EMBL" id="MDF2097222.1"/>
    </source>
</evidence>
<dbReference type="SUPFAM" id="SSF53244">
    <property type="entry name" value="MurD-like peptide ligases, peptide-binding domain"/>
    <property type="match status" value="1"/>
</dbReference>
<sequence>MRLDELMKEAGTVALPQASRIEVRGLTADSRQVAPGFLFAALPGSRADGRAFIPEALRRGAVAVLAPEGTCLPDEAGDAVLIADPEPRHRLAMMAAAFHGPQPRRIAAVTGTNGKTSVASFTRQIWQALGYQAASLGTLGLEPERAGAPKALTTPDPVVLASLLAELADEGVDHLVLEASSHGLDQYRLDGLRLSAAAFTNLSRDHLDYHSSMESYFAAKRRLFEELLPAEGTAVLNADAPEFETLAKLCRTRGQRVLGYGRGGRELKLLDLVPADAHLQLALEIFGRSHHLALPVAGTFQGLNALAALGLVLAEGVEPEAALAALAQVQGVPGRVEAVGVTPAGGRVFVDYAHTPGALQTVLEALRPHARGRLLVAFGAGGDRDPGKRPLMGEVAARLADAVIVTDDNPRSEDPAAIRAAILAAAPGAEEIGDRRTAIRQGIASLGDGDLLVVAGKGHEQGQTIQDRVLPFDDREEVRRAIAELWGGKA</sequence>
<comment type="PTM">
    <text evidence="7">Carboxylation is probably crucial for Mg(2+) binding and, consequently, for the gamma-phosphate positioning of ATP.</text>
</comment>
<dbReference type="InterPro" id="IPR005761">
    <property type="entry name" value="UDP-N-AcMur-Glu-dNH2Pim_ligase"/>
</dbReference>
<evidence type="ECO:0000256" key="1">
    <source>
        <dbReference type="ARBA" id="ARBA00005898"/>
    </source>
</evidence>
<comment type="caution">
    <text evidence="12">The sequence shown here is derived from an EMBL/GenBank/DDBJ whole genome shotgun (WGS) entry which is preliminary data.</text>
</comment>
<evidence type="ECO:0000256" key="3">
    <source>
        <dbReference type="ARBA" id="ARBA00022960"/>
    </source>
</evidence>
<feature type="domain" description="Mur ligase C-terminal" evidence="10">
    <location>
        <begin position="334"/>
        <end position="458"/>
    </location>
</feature>
<dbReference type="Proteomes" id="UP001215503">
    <property type="component" value="Unassembled WGS sequence"/>
</dbReference>
<feature type="binding site" evidence="7">
    <location>
        <position position="186"/>
    </location>
    <ligand>
        <name>UDP-N-acetyl-alpha-D-muramoyl-L-alanyl-D-glutamate</name>
        <dbReference type="ChEBI" id="CHEBI:83900"/>
    </ligand>
</feature>
<feature type="binding site" evidence="7">
    <location>
        <position position="180"/>
    </location>
    <ligand>
        <name>UDP-N-acetyl-alpha-D-muramoyl-L-alanyl-D-glutamate</name>
        <dbReference type="ChEBI" id="CHEBI:83900"/>
    </ligand>
</feature>
<keyword evidence="5 7" id="KW-0131">Cell cycle</keyword>
<feature type="domain" description="Mur ligase N-terminal catalytic" evidence="9">
    <location>
        <begin position="23"/>
        <end position="98"/>
    </location>
</feature>
<dbReference type="EMBL" id="JARHUD010000010">
    <property type="protein sequence ID" value="MDF2097222.1"/>
    <property type="molecule type" value="Genomic_DNA"/>
</dbReference>
<dbReference type="InterPro" id="IPR035911">
    <property type="entry name" value="MurE/MurF_N"/>
</dbReference>
<dbReference type="InterPro" id="IPR000713">
    <property type="entry name" value="Mur_ligase_N"/>
</dbReference>
<keyword evidence="4 7" id="KW-0573">Peptidoglycan synthesis</keyword>
<comment type="cofactor">
    <cofactor evidence="7">
        <name>Mg(2+)</name>
        <dbReference type="ChEBI" id="CHEBI:18420"/>
    </cofactor>
</comment>
<accession>A0ABT5YQR4</accession>
<organism evidence="12 13">
    <name type="scientific">Aquibaculum arenosum</name>
    <dbReference type="NCBI Taxonomy" id="3032591"/>
    <lineage>
        <taxon>Bacteria</taxon>
        <taxon>Pseudomonadati</taxon>
        <taxon>Pseudomonadota</taxon>
        <taxon>Alphaproteobacteria</taxon>
        <taxon>Rhodospirillales</taxon>
        <taxon>Rhodovibrionaceae</taxon>
        <taxon>Aquibaculum</taxon>
    </lineage>
</organism>
<feature type="binding site" evidence="7">
    <location>
        <position position="188"/>
    </location>
    <ligand>
        <name>UDP-N-acetyl-alpha-D-muramoyl-L-alanyl-D-glutamate</name>
        <dbReference type="ChEBI" id="CHEBI:83900"/>
    </ligand>
</feature>
<dbReference type="Pfam" id="PF02875">
    <property type="entry name" value="Mur_ligase_C"/>
    <property type="match status" value="1"/>
</dbReference>
<keyword evidence="3 7" id="KW-0133">Cell shape</keyword>
<dbReference type="Gene3D" id="3.40.1190.10">
    <property type="entry name" value="Mur-like, catalytic domain"/>
    <property type="match status" value="1"/>
</dbReference>
<dbReference type="InterPro" id="IPR036615">
    <property type="entry name" value="Mur_ligase_C_dom_sf"/>
</dbReference>
<dbReference type="GO" id="GO:0008765">
    <property type="term" value="F:UDP-N-acetylmuramoylalanyl-D-glutamate-2,6-diaminopimelate ligase activity"/>
    <property type="evidence" value="ECO:0007669"/>
    <property type="project" value="UniProtKB-EC"/>
</dbReference>
<keyword evidence="7" id="KW-0963">Cytoplasm</keyword>
<feature type="modified residue" description="N6-carboxylysine" evidence="7">
    <location>
        <position position="220"/>
    </location>
</feature>
<reference evidence="12 13" key="1">
    <citation type="submission" date="2023-03" db="EMBL/GenBank/DDBJ databases">
        <title>Fodinicurvata sp. CAU 1616 isolated from sea sendiment.</title>
        <authorList>
            <person name="Kim W."/>
        </authorList>
    </citation>
    <scope>NUCLEOTIDE SEQUENCE [LARGE SCALE GENOMIC DNA]</scope>
    <source>
        <strain evidence="12 13">CAU 1616</strain>
    </source>
</reference>
<dbReference type="Gene3D" id="3.90.190.20">
    <property type="entry name" value="Mur ligase, C-terminal domain"/>
    <property type="match status" value="1"/>
</dbReference>
<dbReference type="HAMAP" id="MF_00208">
    <property type="entry name" value="MurE"/>
    <property type="match status" value="1"/>
</dbReference>
<comment type="catalytic activity">
    <reaction evidence="7">
        <text>UDP-N-acetyl-alpha-D-muramoyl-L-alanyl-D-glutamate + meso-2,6-diaminopimelate + ATP = UDP-N-acetyl-alpha-D-muramoyl-L-alanyl-gamma-D-glutamyl-meso-2,6-diaminopimelate + ADP + phosphate + H(+)</text>
        <dbReference type="Rhea" id="RHEA:23676"/>
        <dbReference type="ChEBI" id="CHEBI:15378"/>
        <dbReference type="ChEBI" id="CHEBI:30616"/>
        <dbReference type="ChEBI" id="CHEBI:43474"/>
        <dbReference type="ChEBI" id="CHEBI:57791"/>
        <dbReference type="ChEBI" id="CHEBI:83900"/>
        <dbReference type="ChEBI" id="CHEBI:83905"/>
        <dbReference type="ChEBI" id="CHEBI:456216"/>
        <dbReference type="EC" id="6.3.2.13"/>
    </reaction>
</comment>
<evidence type="ECO:0000256" key="2">
    <source>
        <dbReference type="ARBA" id="ARBA00022618"/>
    </source>
</evidence>
<dbReference type="InterPro" id="IPR036565">
    <property type="entry name" value="Mur-like_cat_sf"/>
</dbReference>
<feature type="binding site" evidence="7">
    <location>
        <position position="384"/>
    </location>
    <ligand>
        <name>meso-2,6-diaminopimelate</name>
        <dbReference type="ChEBI" id="CHEBI:57791"/>
    </ligand>
</feature>
<name>A0ABT5YQR4_9PROT</name>
<dbReference type="InterPro" id="IPR013221">
    <property type="entry name" value="Mur_ligase_cen"/>
</dbReference>
<feature type="binding site" evidence="7">
    <location>
        <begin position="153"/>
        <end position="154"/>
    </location>
    <ligand>
        <name>UDP-N-acetyl-alpha-D-muramoyl-L-alanyl-D-glutamate</name>
        <dbReference type="ChEBI" id="CHEBI:83900"/>
    </ligand>
</feature>
<feature type="binding site" evidence="7">
    <location>
        <position position="456"/>
    </location>
    <ligand>
        <name>meso-2,6-diaminopimelate</name>
        <dbReference type="ChEBI" id="CHEBI:57791"/>
    </ligand>
</feature>
<dbReference type="PANTHER" id="PTHR23135:SF4">
    <property type="entry name" value="UDP-N-ACETYLMURAMOYL-L-ALANYL-D-GLUTAMATE--2,6-DIAMINOPIMELATE LIGASE MURE HOMOLOG, CHLOROPLASTIC"/>
    <property type="match status" value="1"/>
</dbReference>
<dbReference type="NCBIfam" id="NF001126">
    <property type="entry name" value="PRK00139.1-4"/>
    <property type="match status" value="1"/>
</dbReference>
<evidence type="ECO:0000256" key="5">
    <source>
        <dbReference type="ARBA" id="ARBA00023306"/>
    </source>
</evidence>
<proteinExistence type="inferred from homology"/>
<dbReference type="NCBIfam" id="NF001124">
    <property type="entry name" value="PRK00139.1-2"/>
    <property type="match status" value="1"/>
</dbReference>
<comment type="subcellular location">
    <subcellularLocation>
        <location evidence="7 8">Cytoplasm</location>
    </subcellularLocation>
</comment>
<comment type="function">
    <text evidence="7">Catalyzes the addition of meso-diaminopimelic acid to the nucleotide precursor UDP-N-acetylmuramoyl-L-alanyl-D-glutamate (UMAG) in the biosynthesis of bacterial cell-wall peptidoglycan.</text>
</comment>
<keyword evidence="6 7" id="KW-0961">Cell wall biogenesis/degradation</keyword>
<dbReference type="Pfam" id="PF08245">
    <property type="entry name" value="Mur_ligase_M"/>
    <property type="match status" value="1"/>
</dbReference>
<dbReference type="SUPFAM" id="SSF63418">
    <property type="entry name" value="MurE/MurF N-terminal domain"/>
    <property type="match status" value="1"/>
</dbReference>
<gene>
    <name evidence="7" type="primary">murE</name>
    <name evidence="12" type="ORF">P2G67_14675</name>
</gene>
<keyword evidence="7" id="KW-0460">Magnesium</keyword>
<evidence type="ECO:0000259" key="9">
    <source>
        <dbReference type="Pfam" id="PF01225"/>
    </source>
</evidence>
<keyword evidence="7" id="KW-0547">Nucleotide-binding</keyword>